<dbReference type="GeneID" id="96998601"/>
<accession>H3NMN3</accession>
<keyword evidence="1" id="KW-0472">Membrane</keyword>
<dbReference type="AlphaFoldDB" id="H3NMN3"/>
<dbReference type="HOGENOM" id="CLU_634248_0_0_9"/>
<sequence>MKRFKMSLELFFQQKYFKWVVFLQIIMCLFMMVPNIDKYKNGFDFINKMSNLPINNSILFMNKEVYYVGNNAINIQDLKENDKKFTKLINNSEIVKSYSPSFNHIYIANIENGKEVDYDTFVYDEASLLNIIDEKDINKIKLYKGTNIPILISSGKKDTYKIGDKLDKINKYIFGKEKNELIPNPVDIKFEVVGYFDRGLDDFLDKNIVSNSEQFRLSNIFTEPPIIYDNKIITLYDKKINTLENNWIQPSMRLVYFKDNTREQEIDQFLDNLRKENIGEFALGKNMIKADKDFLYNRILRNLDTIIGLTIMVIITLFSISLINKSILKKRLNIYLINGAKKKDIYWITHIYYSIMVFIPIIIYSIFSFISENEYIKNNVEFFTNALFNNYIISISGFIIMIVFAQIYIAIITYVTIKDFDSRKYIESYREL</sequence>
<protein>
    <submittedName>
        <fullName evidence="2">Uncharacterized protein</fullName>
    </submittedName>
</protein>
<evidence type="ECO:0000256" key="1">
    <source>
        <dbReference type="SAM" id="Phobius"/>
    </source>
</evidence>
<comment type="caution">
    <text evidence="2">The sequence shown here is derived from an EMBL/GenBank/DDBJ whole genome shotgun (WGS) entry which is preliminary data.</text>
</comment>
<reference evidence="2 3" key="1">
    <citation type="submission" date="2012-01" db="EMBL/GenBank/DDBJ databases">
        <title>The Genome Sequence of Helcococcus kunzii ATCC 51366.</title>
        <authorList>
            <consortium name="The Broad Institute Genome Sequencing Platform"/>
            <person name="Earl A."/>
            <person name="Ward D."/>
            <person name="Feldgarden M."/>
            <person name="Gevers D."/>
            <person name="Huys G."/>
            <person name="Young S.K."/>
            <person name="Zeng Q."/>
            <person name="Gargeya S."/>
            <person name="Fitzgerald M."/>
            <person name="Haas B."/>
            <person name="Abouelleil A."/>
            <person name="Alvarado L."/>
            <person name="Arachchi H.M."/>
            <person name="Berlin A."/>
            <person name="Chapman S.B."/>
            <person name="Gearin G."/>
            <person name="Goldberg J."/>
            <person name="Griggs A."/>
            <person name="Gujja S."/>
            <person name="Hansen M."/>
            <person name="Heiman D."/>
            <person name="Howarth C."/>
            <person name="Larimer J."/>
            <person name="Lui A."/>
            <person name="MacDonald P.J.P."/>
            <person name="McCowen C."/>
            <person name="Montmayeur A."/>
            <person name="Murphy C."/>
            <person name="Neiman D."/>
            <person name="Pearson M."/>
            <person name="Priest M."/>
            <person name="Roberts A."/>
            <person name="Saif S."/>
            <person name="Shea T."/>
            <person name="Sisk P."/>
            <person name="Stolte C."/>
            <person name="Sykes S."/>
            <person name="Wortman J."/>
            <person name="Nusbaum C."/>
            <person name="Birren B."/>
        </authorList>
    </citation>
    <scope>NUCLEOTIDE SEQUENCE [LARGE SCALE GENOMIC DNA]</scope>
    <source>
        <strain evidence="2 3">ATCC 51366</strain>
    </source>
</reference>
<evidence type="ECO:0000313" key="3">
    <source>
        <dbReference type="Proteomes" id="UP000004191"/>
    </source>
</evidence>
<feature type="transmembrane region" description="Helical" evidence="1">
    <location>
        <begin position="345"/>
        <end position="371"/>
    </location>
</feature>
<dbReference type="EMBL" id="AGEI01000017">
    <property type="protein sequence ID" value="EHR34777.1"/>
    <property type="molecule type" value="Genomic_DNA"/>
</dbReference>
<evidence type="ECO:0000313" key="2">
    <source>
        <dbReference type="EMBL" id="EHR34777.1"/>
    </source>
</evidence>
<feature type="transmembrane region" description="Helical" evidence="1">
    <location>
        <begin position="306"/>
        <end position="324"/>
    </location>
</feature>
<organism evidence="2 3">
    <name type="scientific">Helcococcus kunzii ATCC 51366</name>
    <dbReference type="NCBI Taxonomy" id="883114"/>
    <lineage>
        <taxon>Bacteria</taxon>
        <taxon>Bacillati</taxon>
        <taxon>Bacillota</taxon>
        <taxon>Tissierellia</taxon>
        <taxon>Tissierellales</taxon>
        <taxon>Peptoniphilaceae</taxon>
        <taxon>Helcococcus</taxon>
    </lineage>
</organism>
<feature type="transmembrane region" description="Helical" evidence="1">
    <location>
        <begin position="16"/>
        <end position="33"/>
    </location>
</feature>
<dbReference type="OrthoDB" id="9808461at2"/>
<dbReference type="STRING" id="883114.HMPREF9709_00594"/>
<keyword evidence="1" id="KW-1133">Transmembrane helix</keyword>
<proteinExistence type="predicted"/>
<keyword evidence="3" id="KW-1185">Reference proteome</keyword>
<name>H3NMN3_9FIRM</name>
<keyword evidence="1" id="KW-0812">Transmembrane</keyword>
<dbReference type="RefSeq" id="WP_005397835.1">
    <property type="nucleotide sequence ID" value="NZ_JH601088.1"/>
</dbReference>
<gene>
    <name evidence="2" type="ORF">HMPREF9709_00594</name>
</gene>
<feature type="transmembrane region" description="Helical" evidence="1">
    <location>
        <begin position="391"/>
        <end position="417"/>
    </location>
</feature>
<dbReference type="Proteomes" id="UP000004191">
    <property type="component" value="Unassembled WGS sequence"/>
</dbReference>